<dbReference type="GO" id="GO:0005829">
    <property type="term" value="C:cytosol"/>
    <property type="evidence" value="ECO:0007669"/>
    <property type="project" value="TreeGrafter"/>
</dbReference>
<dbReference type="PANTHER" id="PTHR11601">
    <property type="entry name" value="CYSTEINE DESULFURYLASE FAMILY MEMBER"/>
    <property type="match status" value="1"/>
</dbReference>
<dbReference type="Pfam" id="PF00266">
    <property type="entry name" value="Aminotran_5"/>
    <property type="match status" value="1"/>
</dbReference>
<feature type="domain" description="Aminotransferase class V" evidence="14">
    <location>
        <begin position="16"/>
        <end position="382"/>
    </location>
</feature>
<evidence type="ECO:0000256" key="9">
    <source>
        <dbReference type="ARBA" id="ARBA00022898"/>
    </source>
</evidence>
<comment type="caution">
    <text evidence="15">The sequence shown here is derived from an EMBL/GenBank/DDBJ whole genome shotgun (WGS) entry which is preliminary data.</text>
</comment>
<evidence type="ECO:0000313" key="16">
    <source>
        <dbReference type="Proteomes" id="UP000324996"/>
    </source>
</evidence>
<dbReference type="InterPro" id="IPR000192">
    <property type="entry name" value="Aminotrans_V_dom"/>
</dbReference>
<evidence type="ECO:0000256" key="11">
    <source>
        <dbReference type="ARBA" id="ARBA00023014"/>
    </source>
</evidence>
<dbReference type="Proteomes" id="UP000324996">
    <property type="component" value="Unassembled WGS sequence"/>
</dbReference>
<organism evidence="15 16">
    <name type="scientific">Iodidimonas nitroreducens</name>
    <dbReference type="NCBI Taxonomy" id="1236968"/>
    <lineage>
        <taxon>Bacteria</taxon>
        <taxon>Pseudomonadati</taxon>
        <taxon>Pseudomonadota</taxon>
        <taxon>Alphaproteobacteria</taxon>
        <taxon>Iodidimonadales</taxon>
        <taxon>Iodidimonadaceae</taxon>
        <taxon>Iodidimonas</taxon>
    </lineage>
</organism>
<name>A0A5A7N7B7_9PROT</name>
<comment type="cofactor">
    <cofactor evidence="1 13">
        <name>pyridoxal 5'-phosphate</name>
        <dbReference type="ChEBI" id="CHEBI:597326"/>
    </cofactor>
</comment>
<evidence type="ECO:0000256" key="3">
    <source>
        <dbReference type="ARBA" id="ARBA00006490"/>
    </source>
</evidence>
<dbReference type="InterPro" id="IPR015422">
    <property type="entry name" value="PyrdxlP-dep_Trfase_small"/>
</dbReference>
<dbReference type="PANTHER" id="PTHR11601:SF34">
    <property type="entry name" value="CYSTEINE DESULFURASE"/>
    <property type="match status" value="1"/>
</dbReference>
<reference evidence="15 16" key="1">
    <citation type="submission" date="2019-09" db="EMBL/GenBank/DDBJ databases">
        <title>NBRP : Genome information of microbial organism related human and environment.</title>
        <authorList>
            <person name="Hattori M."/>
            <person name="Oshima K."/>
            <person name="Inaba H."/>
            <person name="Suda W."/>
            <person name="Sakamoto M."/>
            <person name="Iino T."/>
            <person name="Kitahara M."/>
            <person name="Oshida Y."/>
            <person name="Iida T."/>
            <person name="Kudo T."/>
            <person name="Itoh T."/>
            <person name="Ohkuma M."/>
        </authorList>
    </citation>
    <scope>NUCLEOTIDE SEQUENCE [LARGE SCALE GENOMIC DNA]</scope>
    <source>
        <strain evidence="15 16">Q-1</strain>
    </source>
</reference>
<keyword evidence="6" id="KW-0808">Transferase</keyword>
<sequence>MFDEARTRKMPVKRPIYLDFQATTPLDERVYAAMTPWFGAGFEAGFGNPHSTTHRFGWEAAAAIDEARKAVAQVIAADPRAVFFTSGATESNNLAIKGVMEAMLSVKPELIVPVTEHKCVLESALAMERRGAHVKWLPVGRDGLIDLDQLADLITDRTALVSVMAVNNEIGVIQPLAEIGALCHRKGVYFHCDAAQAFGKIPLDIKAMNIDLLSISGHKIYGPKGVGAIFMRRSRPRVRFVPQMSGGGQEEGVRSGTLSPALCVGLGEASRVAAQQMDEDRRHVRRLSQRFFEGLRQAHPGILINGDLEKRYEGNLNLSFPGIDGDRLLSGLRDLAVSSGAACASATSGPSYVLRAIGRSRAESLSSIRFGFGRTTSIDEVDFACETINHVIDELGGLKSGDRNQ</sequence>
<keyword evidence="9" id="KW-0663">Pyridoxal phosphate</keyword>
<evidence type="ECO:0000256" key="10">
    <source>
        <dbReference type="ARBA" id="ARBA00023004"/>
    </source>
</evidence>
<evidence type="ECO:0000256" key="12">
    <source>
        <dbReference type="ARBA" id="ARBA00050776"/>
    </source>
</evidence>
<dbReference type="InterPro" id="IPR016454">
    <property type="entry name" value="Cysteine_dSase"/>
</dbReference>
<dbReference type="PROSITE" id="PS00595">
    <property type="entry name" value="AA_TRANSFER_CLASS_5"/>
    <property type="match status" value="1"/>
</dbReference>
<evidence type="ECO:0000256" key="13">
    <source>
        <dbReference type="RuleBase" id="RU004504"/>
    </source>
</evidence>
<dbReference type="EMBL" id="BKCN01000002">
    <property type="protein sequence ID" value="GER02916.1"/>
    <property type="molecule type" value="Genomic_DNA"/>
</dbReference>
<dbReference type="EC" id="2.8.1.7" evidence="4"/>
<evidence type="ECO:0000313" key="15">
    <source>
        <dbReference type="EMBL" id="GER02916.1"/>
    </source>
</evidence>
<keyword evidence="8" id="KW-0479">Metal-binding</keyword>
<evidence type="ECO:0000256" key="7">
    <source>
        <dbReference type="ARBA" id="ARBA00022714"/>
    </source>
</evidence>
<evidence type="ECO:0000259" key="14">
    <source>
        <dbReference type="Pfam" id="PF00266"/>
    </source>
</evidence>
<proteinExistence type="inferred from homology"/>
<dbReference type="AlphaFoldDB" id="A0A5A7N7B7"/>
<dbReference type="GO" id="GO:0046872">
    <property type="term" value="F:metal ion binding"/>
    <property type="evidence" value="ECO:0007669"/>
    <property type="project" value="UniProtKB-KW"/>
</dbReference>
<gene>
    <name evidence="15" type="primary">iscS</name>
    <name evidence="15" type="ORF">JCM17846_05980</name>
</gene>
<evidence type="ECO:0000256" key="2">
    <source>
        <dbReference type="ARBA" id="ARBA00003120"/>
    </source>
</evidence>
<keyword evidence="16" id="KW-1185">Reference proteome</keyword>
<comment type="function">
    <text evidence="2">Catalyzes the removal of elemental sulfur atoms from cysteine to produce alanine. Seems to participate in the biosynthesis of the nitrogenase metalloclusters by providing the inorganic sulfur required for the Fe-S core formation.</text>
</comment>
<evidence type="ECO:0000256" key="4">
    <source>
        <dbReference type="ARBA" id="ARBA00012239"/>
    </source>
</evidence>
<comment type="similarity">
    <text evidence="3">Belongs to the class-V pyridoxal-phosphate-dependent aminotransferase family. NifS/IscS subfamily.</text>
</comment>
<accession>A0A5A7N7B7</accession>
<dbReference type="InterPro" id="IPR015421">
    <property type="entry name" value="PyrdxlP-dep_Trfase_major"/>
</dbReference>
<dbReference type="InterPro" id="IPR015424">
    <property type="entry name" value="PyrdxlP-dep_Trfase"/>
</dbReference>
<dbReference type="Gene3D" id="3.40.640.10">
    <property type="entry name" value="Type I PLP-dependent aspartate aminotransferase-like (Major domain)"/>
    <property type="match status" value="1"/>
</dbReference>
<dbReference type="InterPro" id="IPR020578">
    <property type="entry name" value="Aminotrans_V_PyrdxlP_BS"/>
</dbReference>
<keyword evidence="7" id="KW-0001">2Fe-2S</keyword>
<evidence type="ECO:0000256" key="5">
    <source>
        <dbReference type="ARBA" id="ARBA00013558"/>
    </source>
</evidence>
<dbReference type="Gene3D" id="3.90.1150.10">
    <property type="entry name" value="Aspartate Aminotransferase, domain 1"/>
    <property type="match status" value="1"/>
</dbReference>
<dbReference type="GO" id="GO:0016226">
    <property type="term" value="P:iron-sulfur cluster assembly"/>
    <property type="evidence" value="ECO:0007669"/>
    <property type="project" value="TreeGrafter"/>
</dbReference>
<dbReference type="PIRSF" id="PIRSF005572">
    <property type="entry name" value="NifS"/>
    <property type="match status" value="1"/>
</dbReference>
<evidence type="ECO:0000256" key="1">
    <source>
        <dbReference type="ARBA" id="ARBA00001933"/>
    </source>
</evidence>
<dbReference type="SUPFAM" id="SSF53383">
    <property type="entry name" value="PLP-dependent transferases"/>
    <property type="match status" value="1"/>
</dbReference>
<dbReference type="FunFam" id="3.40.640.10:FF:000003">
    <property type="entry name" value="Cysteine desulfurase IscS"/>
    <property type="match status" value="1"/>
</dbReference>
<dbReference type="GO" id="GO:0031071">
    <property type="term" value="F:cysteine desulfurase activity"/>
    <property type="evidence" value="ECO:0007669"/>
    <property type="project" value="UniProtKB-EC"/>
</dbReference>
<comment type="catalytic activity">
    <reaction evidence="12">
        <text>(sulfur carrier)-H + L-cysteine = (sulfur carrier)-SH + L-alanine</text>
        <dbReference type="Rhea" id="RHEA:43892"/>
        <dbReference type="Rhea" id="RHEA-COMP:14737"/>
        <dbReference type="Rhea" id="RHEA-COMP:14739"/>
        <dbReference type="ChEBI" id="CHEBI:29917"/>
        <dbReference type="ChEBI" id="CHEBI:35235"/>
        <dbReference type="ChEBI" id="CHEBI:57972"/>
        <dbReference type="ChEBI" id="CHEBI:64428"/>
        <dbReference type="EC" id="2.8.1.7"/>
    </reaction>
</comment>
<evidence type="ECO:0000256" key="8">
    <source>
        <dbReference type="ARBA" id="ARBA00022723"/>
    </source>
</evidence>
<keyword evidence="11" id="KW-0411">Iron-sulfur</keyword>
<keyword evidence="10" id="KW-0408">Iron</keyword>
<dbReference type="GO" id="GO:0051537">
    <property type="term" value="F:2 iron, 2 sulfur cluster binding"/>
    <property type="evidence" value="ECO:0007669"/>
    <property type="project" value="UniProtKB-KW"/>
</dbReference>
<evidence type="ECO:0000256" key="6">
    <source>
        <dbReference type="ARBA" id="ARBA00022679"/>
    </source>
</evidence>
<protein>
    <recommendedName>
        <fullName evidence="5">Cysteine desulfurase</fullName>
        <ecNumber evidence="4">2.8.1.7</ecNumber>
    </recommendedName>
</protein>